<dbReference type="STRING" id="1236976.JCM16418_4814"/>
<feature type="region of interest" description="Disordered" evidence="1">
    <location>
        <begin position="35"/>
        <end position="71"/>
    </location>
</feature>
<evidence type="ECO:0000256" key="1">
    <source>
        <dbReference type="SAM" id="MobiDB-lite"/>
    </source>
</evidence>
<keyword evidence="3" id="KW-0732">Signal</keyword>
<dbReference type="Proteomes" id="UP000019364">
    <property type="component" value="Unassembled WGS sequence"/>
</dbReference>
<sequence length="153" mass="16742">MYNMKNFAKKWILVLMAVTFFFAVSTPQNMDARGRVGGGGFKSPKSSYTNTPKKSTNNDYKKSTNTNTNKVGANGSTAKRGFFSGGGLMRGLMIGGLAGMLFGGLFGNMGFLGNIFGLLINVLAIYVLFSVIRAGYRAYKNRRKPSDSRNDRY</sequence>
<keyword evidence="2" id="KW-1133">Transmembrane helix</keyword>
<dbReference type="AlphaFoldDB" id="W7YIA0"/>
<dbReference type="PANTHER" id="PTHR41542">
    <property type="entry name" value="BLL5807 PROTEIN"/>
    <property type="match status" value="1"/>
</dbReference>
<dbReference type="PANTHER" id="PTHR41542:SF1">
    <property type="entry name" value="BLL5807 PROTEIN"/>
    <property type="match status" value="1"/>
</dbReference>
<evidence type="ECO:0000313" key="4">
    <source>
        <dbReference type="EMBL" id="GAF10600.1"/>
    </source>
</evidence>
<keyword evidence="2" id="KW-0812">Transmembrane</keyword>
<feature type="transmembrane region" description="Helical" evidence="2">
    <location>
        <begin position="88"/>
        <end position="109"/>
    </location>
</feature>
<feature type="transmembrane region" description="Helical" evidence="2">
    <location>
        <begin position="115"/>
        <end position="136"/>
    </location>
</feature>
<comment type="caution">
    <text evidence="4">The sequence shown here is derived from an EMBL/GenBank/DDBJ whole genome shotgun (WGS) entry which is preliminary data.</text>
</comment>
<evidence type="ECO:0008006" key="6">
    <source>
        <dbReference type="Google" id="ProtNLM"/>
    </source>
</evidence>
<keyword evidence="2" id="KW-0472">Membrane</keyword>
<reference evidence="4 5" key="1">
    <citation type="journal article" date="2014" name="Genome Announc.">
        <title>Draft Genome Sequence of Paenibacillus pini JCM 16418T, Isolated from the Rhizosphere of Pine Tree.</title>
        <authorList>
            <person name="Yuki M."/>
            <person name="Oshima K."/>
            <person name="Suda W."/>
            <person name="Oshida Y."/>
            <person name="Kitamura K."/>
            <person name="Iida Y."/>
            <person name="Hattori M."/>
            <person name="Ohkuma M."/>
        </authorList>
    </citation>
    <scope>NUCLEOTIDE SEQUENCE [LARGE SCALE GENOMIC DNA]</scope>
    <source>
        <strain evidence="4 5">JCM 16418</strain>
    </source>
</reference>
<protein>
    <recommendedName>
        <fullName evidence="6">Import inner membrane translocase subunit Tim44</fullName>
    </recommendedName>
</protein>
<dbReference type="eggNOG" id="ENOG5032TGE">
    <property type="taxonomic scope" value="Bacteria"/>
</dbReference>
<evidence type="ECO:0000256" key="3">
    <source>
        <dbReference type="SAM" id="SignalP"/>
    </source>
</evidence>
<feature type="compositionally biased region" description="Polar residues" evidence="1">
    <location>
        <begin position="44"/>
        <end position="71"/>
    </location>
</feature>
<organism evidence="4 5">
    <name type="scientific">Paenibacillus pini JCM 16418</name>
    <dbReference type="NCBI Taxonomy" id="1236976"/>
    <lineage>
        <taxon>Bacteria</taxon>
        <taxon>Bacillati</taxon>
        <taxon>Bacillota</taxon>
        <taxon>Bacilli</taxon>
        <taxon>Bacillales</taxon>
        <taxon>Paenibacillaceae</taxon>
        <taxon>Paenibacillus</taxon>
    </lineage>
</organism>
<name>W7YIA0_9BACL</name>
<dbReference type="EMBL" id="BAVZ01000029">
    <property type="protein sequence ID" value="GAF10600.1"/>
    <property type="molecule type" value="Genomic_DNA"/>
</dbReference>
<proteinExistence type="predicted"/>
<keyword evidence="5" id="KW-1185">Reference proteome</keyword>
<gene>
    <name evidence="4" type="ORF">JCM16418_4814</name>
</gene>
<evidence type="ECO:0000313" key="5">
    <source>
        <dbReference type="Proteomes" id="UP000019364"/>
    </source>
</evidence>
<accession>W7YIA0</accession>
<feature type="signal peptide" evidence="3">
    <location>
        <begin position="1"/>
        <end position="23"/>
    </location>
</feature>
<evidence type="ECO:0000256" key="2">
    <source>
        <dbReference type="SAM" id="Phobius"/>
    </source>
</evidence>
<feature type="chain" id="PRO_5038345325" description="Import inner membrane translocase subunit Tim44" evidence="3">
    <location>
        <begin position="24"/>
        <end position="153"/>
    </location>
</feature>